<name>A0A1W1BBV7_9ZZZZ</name>
<dbReference type="AlphaFoldDB" id="A0A1W1BBV7"/>
<dbReference type="GO" id="GO:0030246">
    <property type="term" value="F:carbohydrate binding"/>
    <property type="evidence" value="ECO:0007669"/>
    <property type="project" value="InterPro"/>
</dbReference>
<dbReference type="Pfam" id="PF01263">
    <property type="entry name" value="Aldose_epim"/>
    <property type="match status" value="1"/>
</dbReference>
<dbReference type="GO" id="GO:0005975">
    <property type="term" value="P:carbohydrate metabolic process"/>
    <property type="evidence" value="ECO:0007669"/>
    <property type="project" value="InterPro"/>
</dbReference>
<dbReference type="InterPro" id="IPR025532">
    <property type="entry name" value="G6P_1-epimerase"/>
</dbReference>
<dbReference type="InterPro" id="IPR014718">
    <property type="entry name" value="GH-type_carb-bd"/>
</dbReference>
<comment type="catalytic activity">
    <reaction evidence="1">
        <text>alpha-D-glucose 6-phosphate = beta-D-glucose 6-phosphate</text>
        <dbReference type="Rhea" id="RHEA:16249"/>
        <dbReference type="ChEBI" id="CHEBI:58225"/>
        <dbReference type="ChEBI" id="CHEBI:58247"/>
        <dbReference type="EC" id="5.1.3.15"/>
    </reaction>
</comment>
<gene>
    <name evidence="5" type="ORF">MNB_SM-4-483</name>
</gene>
<dbReference type="EC" id="5.1.3.15" evidence="3"/>
<dbReference type="PANTHER" id="PTHR11122">
    <property type="entry name" value="APOSPORY-ASSOCIATED PROTEIN C-RELATED"/>
    <property type="match status" value="1"/>
</dbReference>
<evidence type="ECO:0000256" key="2">
    <source>
        <dbReference type="ARBA" id="ARBA00005866"/>
    </source>
</evidence>
<evidence type="ECO:0000256" key="1">
    <source>
        <dbReference type="ARBA" id="ARBA00001096"/>
    </source>
</evidence>
<evidence type="ECO:0000256" key="3">
    <source>
        <dbReference type="ARBA" id="ARBA00012083"/>
    </source>
</evidence>
<dbReference type="GO" id="GO:0047938">
    <property type="term" value="F:glucose-6-phosphate 1-epimerase activity"/>
    <property type="evidence" value="ECO:0007669"/>
    <property type="project" value="UniProtKB-EC"/>
</dbReference>
<dbReference type="CDD" id="cd09020">
    <property type="entry name" value="D-hex-6-P-epi_like"/>
    <property type="match status" value="1"/>
</dbReference>
<accession>A0A1W1BBV7</accession>
<keyword evidence="4" id="KW-0413">Isomerase</keyword>
<comment type="similarity">
    <text evidence="2">Belongs to the glucose-6-phosphate 1-epimerase family.</text>
</comment>
<evidence type="ECO:0000313" key="5">
    <source>
        <dbReference type="EMBL" id="SFV51002.1"/>
    </source>
</evidence>
<dbReference type="PANTHER" id="PTHR11122:SF13">
    <property type="entry name" value="GLUCOSE-6-PHOSPHATE 1-EPIMERASE"/>
    <property type="match status" value="1"/>
</dbReference>
<reference evidence="5" key="1">
    <citation type="submission" date="2016-10" db="EMBL/GenBank/DDBJ databases">
        <authorList>
            <person name="de Groot N.N."/>
        </authorList>
    </citation>
    <scope>NUCLEOTIDE SEQUENCE</scope>
</reference>
<protein>
    <recommendedName>
        <fullName evidence="3">glucose-6-phosphate 1-epimerase</fullName>
        <ecNumber evidence="3">5.1.3.15</ecNumber>
    </recommendedName>
</protein>
<sequence>MIKKLKNGFKYIEIKNKIASAKIALQGAHIYEYKCDGDKEILWLSPTSYLENGKAIRGGIPICWPRFGILDKEMPAHGFTRTAAFELVCINEINETTTEVILRLKDTKESRVIWDYKFELDIKFIISDTLSVKMISKNLDIKEFKITQALHTYFAVSHIDDVCINGLQDKVYIDTLIDKKLVQKGSIQIDSECDRVYFDVNKELDLVDKEKKISIKAVGSASAVVWNPWIEKGSSMAGMKVDAYKEFVCIETANAFDDFRVIQAGEGHTLAVTLSVS</sequence>
<dbReference type="PIRSF" id="PIRSF016020">
    <property type="entry name" value="PHexose_mutarotase"/>
    <property type="match status" value="1"/>
</dbReference>
<dbReference type="EMBL" id="FPHF01000011">
    <property type="protein sequence ID" value="SFV51002.1"/>
    <property type="molecule type" value="Genomic_DNA"/>
</dbReference>
<dbReference type="InterPro" id="IPR011013">
    <property type="entry name" value="Gal_mutarotase_sf_dom"/>
</dbReference>
<dbReference type="InterPro" id="IPR008183">
    <property type="entry name" value="Aldose_1/G6P_1-epimerase"/>
</dbReference>
<organism evidence="5">
    <name type="scientific">hydrothermal vent metagenome</name>
    <dbReference type="NCBI Taxonomy" id="652676"/>
    <lineage>
        <taxon>unclassified sequences</taxon>
        <taxon>metagenomes</taxon>
        <taxon>ecological metagenomes</taxon>
    </lineage>
</organism>
<dbReference type="SUPFAM" id="SSF74650">
    <property type="entry name" value="Galactose mutarotase-like"/>
    <property type="match status" value="1"/>
</dbReference>
<evidence type="ECO:0000256" key="4">
    <source>
        <dbReference type="ARBA" id="ARBA00023235"/>
    </source>
</evidence>
<dbReference type="Gene3D" id="2.70.98.10">
    <property type="match status" value="1"/>
</dbReference>
<proteinExistence type="inferred from homology"/>